<accession>A0A1S8TM69</accession>
<dbReference type="EC" id="3.1.1.83" evidence="3"/>
<evidence type="ECO:0000259" key="2">
    <source>
        <dbReference type="Pfam" id="PF07859"/>
    </source>
</evidence>
<dbReference type="AlphaFoldDB" id="A0A1S8TM69"/>
<dbReference type="SUPFAM" id="SSF53474">
    <property type="entry name" value="alpha/beta-Hydrolases"/>
    <property type="match status" value="1"/>
</dbReference>
<dbReference type="Proteomes" id="UP000190890">
    <property type="component" value="Unassembled WGS sequence"/>
</dbReference>
<protein>
    <submittedName>
        <fullName evidence="3">Monoterpene epsilon-lactone hydrolase</fullName>
        <ecNumber evidence="3">3.1.1.83</ecNumber>
    </submittedName>
</protein>
<dbReference type="Pfam" id="PF07859">
    <property type="entry name" value="Abhydrolase_3"/>
    <property type="match status" value="1"/>
</dbReference>
<feature type="domain" description="Alpha/beta hydrolase fold-3" evidence="2">
    <location>
        <begin position="78"/>
        <end position="277"/>
    </location>
</feature>
<gene>
    <name evidence="3" type="primary">mlhB</name>
    <name evidence="3" type="ORF">CLPUN_18870</name>
</gene>
<sequence length="299" mass="34354">MESIQSKLAKFILRIIKFNKIWNLTGEELKENIRKRQLSENPEPPQIMKKRFNIVKNQLNGYFYYVMKPLGKTSEKHILYFHGGGYVYEINSIHWNFLAKLSRALNCTITIPIYPLLPNHEGKEIFNMIMPIYEKIISEVKVKDMVIMGDSAGGGISLALGELLRKKQMPQPSNIILISPALDMSFTNTEIYKISKLDPMLALPSLIEIGKFYGGKKGAKHYLISPIYGDLNGLGKISLFTGTNDILYPDAKKFKNMAEEEGVKINYYEYPLMIHIWPLLMFPESKKAREQIIEIIRTS</sequence>
<evidence type="ECO:0000313" key="4">
    <source>
        <dbReference type="Proteomes" id="UP000190890"/>
    </source>
</evidence>
<dbReference type="RefSeq" id="WP_077847047.1">
    <property type="nucleotide sequence ID" value="NZ_LZZM01000125.1"/>
</dbReference>
<dbReference type="PANTHER" id="PTHR48081">
    <property type="entry name" value="AB HYDROLASE SUPERFAMILY PROTEIN C4A8.06C"/>
    <property type="match status" value="1"/>
</dbReference>
<evidence type="ECO:0000256" key="1">
    <source>
        <dbReference type="ARBA" id="ARBA00022801"/>
    </source>
</evidence>
<dbReference type="InterPro" id="IPR013094">
    <property type="entry name" value="AB_hydrolase_3"/>
</dbReference>
<reference evidence="3 4" key="1">
    <citation type="submission" date="2016-05" db="EMBL/GenBank/DDBJ databases">
        <title>Microbial solvent formation.</title>
        <authorList>
            <person name="Poehlein A."/>
            <person name="Montoya Solano J.D."/>
            <person name="Flitsch S."/>
            <person name="Krabben P."/>
            <person name="Duerre P."/>
            <person name="Daniel R."/>
        </authorList>
    </citation>
    <scope>NUCLEOTIDE SEQUENCE [LARGE SCALE GENOMIC DNA]</scope>
    <source>
        <strain evidence="3 4">DSM 2619</strain>
    </source>
</reference>
<name>A0A1S8TM69_9CLOT</name>
<dbReference type="STRING" id="29367.CLPUN_18870"/>
<dbReference type="InterPro" id="IPR050300">
    <property type="entry name" value="GDXG_lipolytic_enzyme"/>
</dbReference>
<dbReference type="PANTHER" id="PTHR48081:SF8">
    <property type="entry name" value="ALPHA_BETA HYDROLASE FOLD-3 DOMAIN-CONTAINING PROTEIN-RELATED"/>
    <property type="match status" value="1"/>
</dbReference>
<dbReference type="InterPro" id="IPR029058">
    <property type="entry name" value="AB_hydrolase_fold"/>
</dbReference>
<keyword evidence="4" id="KW-1185">Reference proteome</keyword>
<dbReference type="OrthoDB" id="9815425at2"/>
<dbReference type="GO" id="GO:0016787">
    <property type="term" value="F:hydrolase activity"/>
    <property type="evidence" value="ECO:0007669"/>
    <property type="project" value="UniProtKB-KW"/>
</dbReference>
<proteinExistence type="predicted"/>
<comment type="caution">
    <text evidence="3">The sequence shown here is derived from an EMBL/GenBank/DDBJ whole genome shotgun (WGS) entry which is preliminary data.</text>
</comment>
<keyword evidence="1 3" id="KW-0378">Hydrolase</keyword>
<evidence type="ECO:0000313" key="3">
    <source>
        <dbReference type="EMBL" id="OOM78525.1"/>
    </source>
</evidence>
<dbReference type="EMBL" id="LZZM01000125">
    <property type="protein sequence ID" value="OOM78525.1"/>
    <property type="molecule type" value="Genomic_DNA"/>
</dbReference>
<organism evidence="3 4">
    <name type="scientific">Clostridium puniceum</name>
    <dbReference type="NCBI Taxonomy" id="29367"/>
    <lineage>
        <taxon>Bacteria</taxon>
        <taxon>Bacillati</taxon>
        <taxon>Bacillota</taxon>
        <taxon>Clostridia</taxon>
        <taxon>Eubacteriales</taxon>
        <taxon>Clostridiaceae</taxon>
        <taxon>Clostridium</taxon>
    </lineage>
</organism>
<dbReference type="Gene3D" id="3.40.50.1820">
    <property type="entry name" value="alpha/beta hydrolase"/>
    <property type="match status" value="1"/>
</dbReference>